<keyword evidence="4" id="KW-0808">Transferase</keyword>
<proteinExistence type="inferred from homology"/>
<dbReference type="KEGG" id="slia:HA039_28700"/>
<dbReference type="CDD" id="cd00077">
    <property type="entry name" value="HDc"/>
    <property type="match status" value="1"/>
</dbReference>
<sequence>MPEEAQPLAAATPEQHAAQAAARPVAPQDKAAADTPARKAADAGRPAPGTPAPVEPAAAKPAPELPPTPVTAPKPAPATPPRTGGSSNRVRARLARLGVQRSSTYNPVLEPLLRTVRGNDPKIETATLRQIENAYQVAERWHRGQKRKSGDPYITHPLAVTTILAELGMDPATLMAGLLHDTVEDTEYGLDTLRRDFGDQVALLVDGVTKLDRVKFGEAAQAETVRKMVVAMAKDPRVLVIKLADRLHNMRTMRYLKREKQEKKARETLEIYAPLAHRLGMNTIKWELEDLAFAILYPKMYDEIVRLVAERAPKRDEYLAIVTDEVQSDLRAARIKATVTGRPKHYYSVYQKMIVRGRDFAEIYDLVGIRVLVDTVRDCYAALGTVHARWNPVPGRFKDYIAMPKFNMYQSLHTTVIGPNGKPVELQIRTFDMHRRAEYGIAAHWKYKQEAVAGASKVRTDVPRSTSKVGGQDTVNDMAWLRQLLDWQKETEDPSEFLESLRFDLSRNEVFVFTPKGDVIALPAGATPVDFAYAVHTEVGHRTIGARVNGRLVPLESTLDNGDLVEVFTSKAAGAGPSRDWLGFVKSPRARNKIRGWFSKERRDEAIEQGKDAIAKAMRKQNLPIQRILTGDSLVTLAHEMRYPDISSLYAAIGEGHVTAQSVVQKLVQALGGEEAANEDIAETAPPSHGRGKRRSSADPGVVVKGVDDVWVKLARCCTPVPGDPIIGFVTRGAGVSVHRADCVNVDSLSQQPERMLEVEWAPTQSSVFLVAIQVEALDRSRLLSDVTRVLSDQHVNILSAAVQTSRDRVATSRFTFEMGDPKHLGHVLKAVRGVEGVYDVYRVTSARRP</sequence>
<evidence type="ECO:0000313" key="19">
    <source>
        <dbReference type="Proteomes" id="UP000501179"/>
    </source>
</evidence>
<dbReference type="InterPro" id="IPR045865">
    <property type="entry name" value="ACT-like_dom_sf"/>
</dbReference>
<comment type="similarity">
    <text evidence="13">Belongs to the relA/spoT family.</text>
</comment>
<dbReference type="PANTHER" id="PTHR21262:SF31">
    <property type="entry name" value="GTP PYROPHOSPHOKINASE"/>
    <property type="match status" value="1"/>
</dbReference>
<dbReference type="Pfam" id="PF13328">
    <property type="entry name" value="HD_4"/>
    <property type="match status" value="1"/>
</dbReference>
<dbReference type="CDD" id="cd04876">
    <property type="entry name" value="ACT_RelA-SpoT"/>
    <property type="match status" value="1"/>
</dbReference>
<dbReference type="InterPro" id="IPR043519">
    <property type="entry name" value="NT_sf"/>
</dbReference>
<dbReference type="EC" id="2.7.6.5" evidence="2"/>
<dbReference type="Pfam" id="PF13291">
    <property type="entry name" value="ACT_4"/>
    <property type="match status" value="1"/>
</dbReference>
<dbReference type="GO" id="GO:0008728">
    <property type="term" value="F:GTP diphosphokinase activity"/>
    <property type="evidence" value="ECO:0007669"/>
    <property type="project" value="UniProtKB-EC"/>
</dbReference>
<dbReference type="Gene3D" id="3.30.460.10">
    <property type="entry name" value="Beta Polymerase, domain 2"/>
    <property type="match status" value="1"/>
</dbReference>
<reference evidence="18 19" key="1">
    <citation type="submission" date="2020-03" db="EMBL/GenBank/DDBJ databases">
        <title>A novel species.</title>
        <authorList>
            <person name="Gao J."/>
        </authorList>
    </citation>
    <scope>NUCLEOTIDE SEQUENCE [LARGE SCALE GENOMIC DNA]</scope>
    <source>
        <strain evidence="18 19">QMT-12</strain>
    </source>
</reference>
<dbReference type="UniPathway" id="UPA00908">
    <property type="reaction ID" value="UER00884"/>
</dbReference>
<evidence type="ECO:0000256" key="12">
    <source>
        <dbReference type="ARBA" id="ARBA00048244"/>
    </source>
</evidence>
<dbReference type="SUPFAM" id="SSF109604">
    <property type="entry name" value="HD-domain/PDEase-like"/>
    <property type="match status" value="1"/>
</dbReference>
<protein>
    <recommendedName>
        <fullName evidence="3">GTP pyrophosphokinase</fullName>
        <ecNumber evidence="2">2.7.6.5</ecNumber>
    </recommendedName>
    <alternativeName>
        <fullName evidence="10">(p)ppGpp synthase</fullName>
    </alternativeName>
    <alternativeName>
        <fullName evidence="9">ATP:GTP 3'-pyrophosphotransferase</fullName>
    </alternativeName>
    <alternativeName>
        <fullName evidence="11">ppGpp synthase I</fullName>
    </alternativeName>
</protein>
<dbReference type="SMART" id="SM00471">
    <property type="entry name" value="HDc"/>
    <property type="match status" value="1"/>
</dbReference>
<dbReference type="InterPro" id="IPR004095">
    <property type="entry name" value="TGS"/>
</dbReference>
<evidence type="ECO:0000256" key="5">
    <source>
        <dbReference type="ARBA" id="ARBA00022741"/>
    </source>
</evidence>
<dbReference type="InterPro" id="IPR012676">
    <property type="entry name" value="TGS-like"/>
</dbReference>
<dbReference type="InterPro" id="IPR006674">
    <property type="entry name" value="HD_domain"/>
</dbReference>
<keyword evidence="7" id="KW-0067">ATP-binding</keyword>
<dbReference type="InterPro" id="IPR045600">
    <property type="entry name" value="RelA/SpoT_AH_RIS"/>
</dbReference>
<dbReference type="PROSITE" id="PS51831">
    <property type="entry name" value="HD"/>
    <property type="match status" value="1"/>
</dbReference>
<dbReference type="PANTHER" id="PTHR21262">
    <property type="entry name" value="GUANOSINE-3',5'-BIS DIPHOSPHATE 3'-PYROPHOSPHOHYDROLASE"/>
    <property type="match status" value="1"/>
</dbReference>
<evidence type="ECO:0000256" key="2">
    <source>
        <dbReference type="ARBA" id="ARBA00013251"/>
    </source>
</evidence>
<dbReference type="InterPro" id="IPR002912">
    <property type="entry name" value="ACT_dom"/>
</dbReference>
<dbReference type="InterPro" id="IPR007685">
    <property type="entry name" value="RelA_SpoT"/>
</dbReference>
<dbReference type="FunFam" id="1.10.3210.10:FF:000001">
    <property type="entry name" value="GTP pyrophosphokinase RelA"/>
    <property type="match status" value="1"/>
</dbReference>
<keyword evidence="5" id="KW-0547">Nucleotide-binding</keyword>
<feature type="domain" description="TGS" evidence="17">
    <location>
        <begin position="508"/>
        <end position="569"/>
    </location>
</feature>
<feature type="region of interest" description="Disordered" evidence="14">
    <location>
        <begin position="1"/>
        <end position="89"/>
    </location>
</feature>
<dbReference type="GO" id="GO:0015970">
    <property type="term" value="P:guanosine tetraphosphate biosynthetic process"/>
    <property type="evidence" value="ECO:0007669"/>
    <property type="project" value="UniProtKB-UniPathway"/>
</dbReference>
<comment type="function">
    <text evidence="13">In eubacteria ppGpp (guanosine 3'-diphosphate 5'-diphosphate) is a mediator of the stringent response that coordinates a variety of cellular activities in response to changes in nutritional abundance.</text>
</comment>
<dbReference type="RefSeq" id="WP_167034236.1">
    <property type="nucleotide sequence ID" value="NZ_CP050177.1"/>
</dbReference>
<keyword evidence="8" id="KW-0342">GTP-binding</keyword>
<feature type="compositionally biased region" description="Low complexity" evidence="14">
    <location>
        <begin position="9"/>
        <end position="35"/>
    </location>
</feature>
<evidence type="ECO:0000256" key="3">
    <source>
        <dbReference type="ARBA" id="ARBA00019852"/>
    </source>
</evidence>
<dbReference type="SUPFAM" id="SSF81301">
    <property type="entry name" value="Nucleotidyltransferase"/>
    <property type="match status" value="1"/>
</dbReference>
<dbReference type="InterPro" id="IPR033655">
    <property type="entry name" value="TGS_RelA/SpoT"/>
</dbReference>
<dbReference type="NCBIfam" id="TIGR00691">
    <property type="entry name" value="spoT_relA"/>
    <property type="match status" value="1"/>
</dbReference>
<dbReference type="GO" id="GO:0016301">
    <property type="term" value="F:kinase activity"/>
    <property type="evidence" value="ECO:0007669"/>
    <property type="project" value="UniProtKB-KW"/>
</dbReference>
<dbReference type="CDD" id="cd05399">
    <property type="entry name" value="NT_Rel-Spo_like"/>
    <property type="match status" value="1"/>
</dbReference>
<comment type="pathway">
    <text evidence="1">Purine metabolism; ppGpp biosynthesis; ppGpp from GTP: step 1/2.</text>
</comment>
<evidence type="ECO:0000259" key="15">
    <source>
        <dbReference type="PROSITE" id="PS51671"/>
    </source>
</evidence>
<evidence type="ECO:0000256" key="10">
    <source>
        <dbReference type="ARBA" id="ARBA00032407"/>
    </source>
</evidence>
<evidence type="ECO:0000256" key="7">
    <source>
        <dbReference type="ARBA" id="ARBA00022840"/>
    </source>
</evidence>
<dbReference type="InterPro" id="IPR012675">
    <property type="entry name" value="Beta-grasp_dom_sf"/>
</dbReference>
<dbReference type="GO" id="GO:0005886">
    <property type="term" value="C:plasma membrane"/>
    <property type="evidence" value="ECO:0007669"/>
    <property type="project" value="TreeGrafter"/>
</dbReference>
<dbReference type="Pfam" id="PF04607">
    <property type="entry name" value="RelA_SpoT"/>
    <property type="match status" value="1"/>
</dbReference>
<dbReference type="Proteomes" id="UP000501179">
    <property type="component" value="Chromosome"/>
</dbReference>
<dbReference type="EMBL" id="CP050177">
    <property type="protein sequence ID" value="QIQ05747.1"/>
    <property type="molecule type" value="Genomic_DNA"/>
</dbReference>
<dbReference type="PROSITE" id="PS51671">
    <property type="entry name" value="ACT"/>
    <property type="match status" value="1"/>
</dbReference>
<dbReference type="CDD" id="cd01668">
    <property type="entry name" value="TGS_RSH"/>
    <property type="match status" value="1"/>
</dbReference>
<evidence type="ECO:0000259" key="17">
    <source>
        <dbReference type="PROSITE" id="PS51880"/>
    </source>
</evidence>
<dbReference type="GO" id="GO:0005524">
    <property type="term" value="F:ATP binding"/>
    <property type="evidence" value="ECO:0007669"/>
    <property type="project" value="UniProtKB-KW"/>
</dbReference>
<organism evidence="18 19">
    <name type="scientific">Streptomyces liangshanensis</name>
    <dbReference type="NCBI Taxonomy" id="2717324"/>
    <lineage>
        <taxon>Bacteria</taxon>
        <taxon>Bacillati</taxon>
        <taxon>Actinomycetota</taxon>
        <taxon>Actinomycetes</taxon>
        <taxon>Kitasatosporales</taxon>
        <taxon>Streptomycetaceae</taxon>
        <taxon>Streptomyces</taxon>
    </lineage>
</organism>
<dbReference type="Pfam" id="PF02824">
    <property type="entry name" value="TGS"/>
    <property type="match status" value="1"/>
</dbReference>
<keyword evidence="6" id="KW-0418">Kinase</keyword>
<evidence type="ECO:0000256" key="8">
    <source>
        <dbReference type="ARBA" id="ARBA00023134"/>
    </source>
</evidence>
<accession>A0A6G9H6M4</accession>
<dbReference type="GO" id="GO:0005525">
    <property type="term" value="F:GTP binding"/>
    <property type="evidence" value="ECO:0007669"/>
    <property type="project" value="UniProtKB-KW"/>
</dbReference>
<keyword evidence="19" id="KW-1185">Reference proteome</keyword>
<dbReference type="Gene3D" id="1.10.3210.10">
    <property type="entry name" value="Hypothetical protein af1432"/>
    <property type="match status" value="1"/>
</dbReference>
<dbReference type="AlphaFoldDB" id="A0A6G9H6M4"/>
<evidence type="ECO:0000256" key="1">
    <source>
        <dbReference type="ARBA" id="ARBA00004976"/>
    </source>
</evidence>
<dbReference type="FunFam" id="3.30.460.10:FF:000001">
    <property type="entry name" value="GTP pyrophosphokinase RelA"/>
    <property type="match status" value="1"/>
</dbReference>
<evidence type="ECO:0000313" key="18">
    <source>
        <dbReference type="EMBL" id="QIQ05747.1"/>
    </source>
</evidence>
<dbReference type="Gene3D" id="3.30.70.260">
    <property type="match status" value="1"/>
</dbReference>
<evidence type="ECO:0000256" key="4">
    <source>
        <dbReference type="ARBA" id="ARBA00022679"/>
    </source>
</evidence>
<dbReference type="PROSITE" id="PS51880">
    <property type="entry name" value="TGS"/>
    <property type="match status" value="1"/>
</dbReference>
<dbReference type="SUPFAM" id="SSF81271">
    <property type="entry name" value="TGS-like"/>
    <property type="match status" value="1"/>
</dbReference>
<dbReference type="SUPFAM" id="SSF55021">
    <property type="entry name" value="ACT-like"/>
    <property type="match status" value="1"/>
</dbReference>
<evidence type="ECO:0000256" key="13">
    <source>
        <dbReference type="RuleBase" id="RU003847"/>
    </source>
</evidence>
<feature type="domain" description="ACT" evidence="15">
    <location>
        <begin position="772"/>
        <end position="846"/>
    </location>
</feature>
<feature type="domain" description="HD" evidence="16">
    <location>
        <begin position="153"/>
        <end position="250"/>
    </location>
</feature>
<dbReference type="InterPro" id="IPR003607">
    <property type="entry name" value="HD/PDEase_dom"/>
</dbReference>
<evidence type="ECO:0000256" key="14">
    <source>
        <dbReference type="SAM" id="MobiDB-lite"/>
    </source>
</evidence>
<dbReference type="InterPro" id="IPR004811">
    <property type="entry name" value="RelA/Spo_fam"/>
</dbReference>
<evidence type="ECO:0000256" key="9">
    <source>
        <dbReference type="ARBA" id="ARBA00029754"/>
    </source>
</evidence>
<dbReference type="Gene3D" id="3.10.20.30">
    <property type="match status" value="1"/>
</dbReference>
<dbReference type="Pfam" id="PF19296">
    <property type="entry name" value="RelA_AH_RIS"/>
    <property type="match status" value="1"/>
</dbReference>
<dbReference type="SMART" id="SM00954">
    <property type="entry name" value="RelA_SpoT"/>
    <property type="match status" value="1"/>
</dbReference>
<comment type="catalytic activity">
    <reaction evidence="12">
        <text>GTP + ATP = guanosine 3'-diphosphate 5'-triphosphate + AMP</text>
        <dbReference type="Rhea" id="RHEA:22088"/>
        <dbReference type="ChEBI" id="CHEBI:30616"/>
        <dbReference type="ChEBI" id="CHEBI:37565"/>
        <dbReference type="ChEBI" id="CHEBI:142410"/>
        <dbReference type="ChEBI" id="CHEBI:456215"/>
        <dbReference type="EC" id="2.7.6.5"/>
    </reaction>
</comment>
<gene>
    <name evidence="18" type="ORF">HA039_28700</name>
</gene>
<dbReference type="FunFam" id="3.10.20.30:FF:000002">
    <property type="entry name" value="GTP pyrophosphokinase (RelA/SpoT)"/>
    <property type="match status" value="1"/>
</dbReference>
<dbReference type="FunFam" id="3.30.70.260:FF:000003">
    <property type="entry name" value="GTP pyrophosphokinase RelA"/>
    <property type="match status" value="1"/>
</dbReference>
<feature type="compositionally biased region" description="Pro residues" evidence="14">
    <location>
        <begin position="63"/>
        <end position="80"/>
    </location>
</feature>
<evidence type="ECO:0000256" key="6">
    <source>
        <dbReference type="ARBA" id="ARBA00022777"/>
    </source>
</evidence>
<name>A0A6G9H6M4_9ACTN</name>
<evidence type="ECO:0000259" key="16">
    <source>
        <dbReference type="PROSITE" id="PS51831"/>
    </source>
</evidence>
<feature type="region of interest" description="Disordered" evidence="14">
    <location>
        <begin position="678"/>
        <end position="700"/>
    </location>
</feature>
<evidence type="ECO:0000256" key="11">
    <source>
        <dbReference type="ARBA" id="ARBA00033308"/>
    </source>
</evidence>